<evidence type="ECO:0000256" key="4">
    <source>
        <dbReference type="ARBA" id="ARBA00023002"/>
    </source>
</evidence>
<organism evidence="9 10">
    <name type="scientific">Actinomadura macrotermitis</name>
    <dbReference type="NCBI Taxonomy" id="2585200"/>
    <lineage>
        <taxon>Bacteria</taxon>
        <taxon>Bacillati</taxon>
        <taxon>Actinomycetota</taxon>
        <taxon>Actinomycetes</taxon>
        <taxon>Streptosporangiales</taxon>
        <taxon>Thermomonosporaceae</taxon>
        <taxon>Actinomadura</taxon>
    </lineage>
</organism>
<feature type="region of interest" description="Disordered" evidence="8">
    <location>
        <begin position="1"/>
        <end position="20"/>
    </location>
</feature>
<dbReference type="GO" id="GO:0047748">
    <property type="term" value="F:cholestanetetraol 26-dehydrogenase activity"/>
    <property type="evidence" value="ECO:0007669"/>
    <property type="project" value="UniProtKB-EC"/>
</dbReference>
<dbReference type="PANTHER" id="PTHR46696">
    <property type="entry name" value="P450, PUTATIVE (EUROFUNG)-RELATED"/>
    <property type="match status" value="1"/>
</dbReference>
<evidence type="ECO:0000256" key="6">
    <source>
        <dbReference type="ARBA" id="ARBA00023033"/>
    </source>
</evidence>
<keyword evidence="5 7" id="KW-0408">Iron</keyword>
<protein>
    <submittedName>
        <fullName evidence="9">Vitamin D(3) 25-hydroxylase</fullName>
        <ecNumber evidence="9">1.14.15.15</ecNumber>
    </submittedName>
</protein>
<dbReference type="PRINTS" id="PR00359">
    <property type="entry name" value="BP450"/>
</dbReference>
<dbReference type="CDD" id="cd11029">
    <property type="entry name" value="CYP107-like"/>
    <property type="match status" value="1"/>
</dbReference>
<dbReference type="InterPro" id="IPR017972">
    <property type="entry name" value="Cyt_P450_CS"/>
</dbReference>
<dbReference type="PROSITE" id="PS00086">
    <property type="entry name" value="CYTOCHROME_P450"/>
    <property type="match status" value="1"/>
</dbReference>
<accession>A0A7K0C3X6</accession>
<dbReference type="RefSeq" id="WP_153538812.1">
    <property type="nucleotide sequence ID" value="NZ_WEGH01000004.1"/>
</dbReference>
<proteinExistence type="inferred from homology"/>
<evidence type="ECO:0000256" key="2">
    <source>
        <dbReference type="ARBA" id="ARBA00022617"/>
    </source>
</evidence>
<evidence type="ECO:0000256" key="8">
    <source>
        <dbReference type="SAM" id="MobiDB-lite"/>
    </source>
</evidence>
<gene>
    <name evidence="9" type="primary">vdh_2</name>
    <name evidence="9" type="ORF">ACRB68_62660</name>
</gene>
<evidence type="ECO:0000313" key="10">
    <source>
        <dbReference type="Proteomes" id="UP000487268"/>
    </source>
</evidence>
<name>A0A7K0C3X6_9ACTN</name>
<dbReference type="OrthoDB" id="4133219at2"/>
<dbReference type="GO" id="GO:0005506">
    <property type="term" value="F:iron ion binding"/>
    <property type="evidence" value="ECO:0007669"/>
    <property type="project" value="InterPro"/>
</dbReference>
<dbReference type="EMBL" id="WEGH01000004">
    <property type="protein sequence ID" value="MQY08160.1"/>
    <property type="molecule type" value="Genomic_DNA"/>
</dbReference>
<comment type="similarity">
    <text evidence="1 7">Belongs to the cytochrome P450 family.</text>
</comment>
<dbReference type="PANTHER" id="PTHR46696:SF1">
    <property type="entry name" value="CYTOCHROME P450 YJIB-RELATED"/>
    <property type="match status" value="1"/>
</dbReference>
<dbReference type="GO" id="GO:0020037">
    <property type="term" value="F:heme binding"/>
    <property type="evidence" value="ECO:0007669"/>
    <property type="project" value="InterPro"/>
</dbReference>
<dbReference type="InterPro" id="IPR001128">
    <property type="entry name" value="Cyt_P450"/>
</dbReference>
<dbReference type="EC" id="1.14.15.15" evidence="9"/>
<keyword evidence="4 7" id="KW-0560">Oxidoreductase</keyword>
<dbReference type="Gene3D" id="1.10.630.10">
    <property type="entry name" value="Cytochrome P450"/>
    <property type="match status" value="1"/>
</dbReference>
<keyword evidence="10" id="KW-1185">Reference proteome</keyword>
<dbReference type="AlphaFoldDB" id="A0A7K0C3X6"/>
<keyword evidence="3 7" id="KW-0479">Metal-binding</keyword>
<evidence type="ECO:0000313" key="9">
    <source>
        <dbReference type="EMBL" id="MQY08160.1"/>
    </source>
</evidence>
<dbReference type="InterPro" id="IPR002397">
    <property type="entry name" value="Cyt_P450_B"/>
</dbReference>
<reference evidence="9 10" key="1">
    <citation type="submission" date="2019-10" db="EMBL/GenBank/DDBJ databases">
        <title>Actinomadura rubteroloni sp. nov. and Actinomadura macrotermitis sp. nov., isolated from the gut of fungus growing-termite Macrotermes natalensis.</title>
        <authorList>
            <person name="Benndorf R."/>
            <person name="Martin K."/>
            <person name="Kuefner M."/>
            <person name="De Beer W."/>
            <person name="Kaster A.-K."/>
            <person name="Vollmers J."/>
            <person name="Poulsen M."/>
            <person name="Beemelmanns C."/>
        </authorList>
    </citation>
    <scope>NUCLEOTIDE SEQUENCE [LARGE SCALE GENOMIC DNA]</scope>
    <source>
        <strain evidence="9 10">RB68</strain>
    </source>
</reference>
<sequence>MTNFALDRHPIDPASPDVHADNERLRRAGPLAPVVVEGVPAWAAVRYDALEAALTHPDLSRDARHWDPADRAAACPQSTIARMAADTSFLNAEGDRHRRLRAPLARAFTPRRVEALRTRVTEIAAGLVDELAPGPVDLRARYAYPLPRDVILELLGVPVPMRADVHQNLEVAARAGGTPGAVTAARARLHELLGEVLRQRRGTPGEDLITDLIAAQRRGDAELTAEDLLDTVELLLIAGHVTIVNLLTNAVRALLAHPGQLALVRSGESSWSQVVEECLRWDAPTAYLPMRYATRDLEIEGVVVRKGEAVLACYASAGRDPEHYGPRAGRFDLAAPAENHLSFGHGRHFCLGASLARLESEVALRELFETYPHLSLAVPPDRLPPLVSVLGNSVSALPVELGERAR</sequence>
<keyword evidence="6 7" id="KW-0503">Monooxygenase</keyword>
<dbReference type="SUPFAM" id="SSF48264">
    <property type="entry name" value="Cytochrome P450"/>
    <property type="match status" value="1"/>
</dbReference>
<dbReference type="FunFam" id="1.10.630.10:FF:000018">
    <property type="entry name" value="Cytochrome P450 monooxygenase"/>
    <property type="match status" value="1"/>
</dbReference>
<evidence type="ECO:0000256" key="1">
    <source>
        <dbReference type="ARBA" id="ARBA00010617"/>
    </source>
</evidence>
<dbReference type="Pfam" id="PF00067">
    <property type="entry name" value="p450"/>
    <property type="match status" value="1"/>
</dbReference>
<evidence type="ECO:0000256" key="3">
    <source>
        <dbReference type="ARBA" id="ARBA00022723"/>
    </source>
</evidence>
<keyword evidence="2 7" id="KW-0349">Heme</keyword>
<evidence type="ECO:0000256" key="5">
    <source>
        <dbReference type="ARBA" id="ARBA00023004"/>
    </source>
</evidence>
<comment type="caution">
    <text evidence="9">The sequence shown here is derived from an EMBL/GenBank/DDBJ whole genome shotgun (WGS) entry which is preliminary data.</text>
</comment>
<dbReference type="Proteomes" id="UP000487268">
    <property type="component" value="Unassembled WGS sequence"/>
</dbReference>
<feature type="compositionally biased region" description="Basic and acidic residues" evidence="8">
    <location>
        <begin position="1"/>
        <end position="11"/>
    </location>
</feature>
<evidence type="ECO:0000256" key="7">
    <source>
        <dbReference type="RuleBase" id="RU000461"/>
    </source>
</evidence>
<dbReference type="InterPro" id="IPR036396">
    <property type="entry name" value="Cyt_P450_sf"/>
</dbReference>